<reference evidence="4" key="1">
    <citation type="submission" date="2014-12" db="EMBL/GenBank/DDBJ databases">
        <title>Genome Sequence of Valsa Canker Pathogens Uncovers a Specific Adaption of Colonization on Woody Bark.</title>
        <authorList>
            <person name="Yin Z."/>
            <person name="Liu H."/>
            <person name="Gao X."/>
            <person name="Li Z."/>
            <person name="Song N."/>
            <person name="Ke X."/>
            <person name="Dai Q."/>
            <person name="Wu Y."/>
            <person name="Sun Y."/>
            <person name="Xu J.-R."/>
            <person name="Kang Z.K."/>
            <person name="Wang L."/>
            <person name="Huang L."/>
        </authorList>
    </citation>
    <scope>NUCLEOTIDE SEQUENCE [LARGE SCALE GENOMIC DNA]</scope>
    <source>
        <strain evidence="4">SXYL134</strain>
    </source>
</reference>
<dbReference type="GO" id="GO:0016788">
    <property type="term" value="F:hydrolase activity, acting on ester bonds"/>
    <property type="evidence" value="ECO:0007669"/>
    <property type="project" value="InterPro"/>
</dbReference>
<feature type="chain" id="PRO_5008265914" evidence="2">
    <location>
        <begin position="21"/>
        <end position="360"/>
    </location>
</feature>
<evidence type="ECO:0000256" key="2">
    <source>
        <dbReference type="SAM" id="SignalP"/>
    </source>
</evidence>
<feature type="signal peptide" evidence="2">
    <location>
        <begin position="1"/>
        <end position="20"/>
    </location>
</feature>
<dbReference type="AlphaFoldDB" id="A0A194UW95"/>
<keyword evidence="2" id="KW-0732">Signal</keyword>
<dbReference type="PANTHER" id="PTHR45648">
    <property type="entry name" value="GDSL LIPASE/ACYLHYDROLASE FAMILY PROTEIN (AFU_ORTHOLOGUE AFUA_4G14700)"/>
    <property type="match status" value="1"/>
</dbReference>
<dbReference type="InterPro" id="IPR051058">
    <property type="entry name" value="GDSL_Est/Lipase"/>
</dbReference>
<dbReference type="PANTHER" id="PTHR45648:SF22">
    <property type="entry name" value="GDSL LIPASE_ACYLHYDROLASE FAMILY PROTEIN (AFU_ORTHOLOGUE AFUA_4G14700)"/>
    <property type="match status" value="1"/>
</dbReference>
<dbReference type="Gene3D" id="3.40.50.1110">
    <property type="entry name" value="SGNH hydrolase"/>
    <property type="match status" value="1"/>
</dbReference>
<dbReference type="Proteomes" id="UP000078576">
    <property type="component" value="Unassembled WGS sequence"/>
</dbReference>
<dbReference type="EMBL" id="KN714684">
    <property type="protein sequence ID" value="KUI55965.1"/>
    <property type="molecule type" value="Genomic_DNA"/>
</dbReference>
<evidence type="ECO:0000313" key="3">
    <source>
        <dbReference type="EMBL" id="KUI55965.1"/>
    </source>
</evidence>
<gene>
    <name evidence="3" type="ORF">VP1G_03303</name>
</gene>
<name>A0A194UW95_CYTMA</name>
<evidence type="ECO:0000256" key="1">
    <source>
        <dbReference type="ARBA" id="ARBA00022801"/>
    </source>
</evidence>
<sequence>MMRLVATFQLLLWLTAITSAALTGSATLKDFSTLMYEPLSPGSKLDSIPTDYEPHSTFGDSYTDDGPEYYTPEPSENLSNVTSTGGRIWTEYIQQYAGIHLYDYAVSGSFCDRYFSPSSRNGIKQDQVPHFLNDTDYIGNGSLINPWDETIYAIWIGTNDLGPSAFFTDNRPTLTILDYVDCVYEQFDILYEAGARNFMLLNLAPLNYAPMYALPENGGTLGSPFWTDEASYNTNVTQVSEKMRQYVALVNSIYDYRTPTEVQISVRYPKSSFTIFDVHSLLSDIWHNPGAYLNGTAPLNVTSTIEACGSACSNTSARDSYMWWDTLHPSEQTDRIIAQEFVSIVEGNGTWSKTWTSPSA</sequence>
<organism evidence="3 4">
    <name type="scientific">Cytospora mali</name>
    <name type="common">Apple Valsa canker fungus</name>
    <name type="synonym">Valsa mali</name>
    <dbReference type="NCBI Taxonomy" id="578113"/>
    <lineage>
        <taxon>Eukaryota</taxon>
        <taxon>Fungi</taxon>
        <taxon>Dikarya</taxon>
        <taxon>Ascomycota</taxon>
        <taxon>Pezizomycotina</taxon>
        <taxon>Sordariomycetes</taxon>
        <taxon>Sordariomycetidae</taxon>
        <taxon>Diaporthales</taxon>
        <taxon>Cytosporaceae</taxon>
        <taxon>Cytospora</taxon>
    </lineage>
</organism>
<keyword evidence="1" id="KW-0378">Hydrolase</keyword>
<dbReference type="InterPro" id="IPR036514">
    <property type="entry name" value="SGNH_hydro_sf"/>
</dbReference>
<evidence type="ECO:0000313" key="4">
    <source>
        <dbReference type="Proteomes" id="UP000078576"/>
    </source>
</evidence>
<protein>
    <submittedName>
        <fullName evidence="3">Thermolabile hemolysin</fullName>
    </submittedName>
</protein>
<dbReference type="SUPFAM" id="SSF52266">
    <property type="entry name" value="SGNH hydrolase"/>
    <property type="match status" value="1"/>
</dbReference>
<accession>A0A194UW95</accession>
<dbReference type="OrthoDB" id="1600564at2759"/>
<dbReference type="Pfam" id="PF00657">
    <property type="entry name" value="Lipase_GDSL"/>
    <property type="match status" value="1"/>
</dbReference>
<proteinExistence type="predicted"/>
<dbReference type="InterPro" id="IPR001087">
    <property type="entry name" value="GDSL"/>
</dbReference>
<dbReference type="CDD" id="cd01846">
    <property type="entry name" value="fatty_acyltransferase_like"/>
    <property type="match status" value="1"/>
</dbReference>
<keyword evidence="4" id="KW-1185">Reference proteome</keyword>